<evidence type="ECO:0000259" key="3">
    <source>
        <dbReference type="Pfam" id="PF03915"/>
    </source>
</evidence>
<keyword evidence="4" id="KW-0418">Kinase</keyword>
<dbReference type="GO" id="GO:0061001">
    <property type="term" value="P:regulation of dendritic spine morphogenesis"/>
    <property type="evidence" value="ECO:0007669"/>
    <property type="project" value="TreeGrafter"/>
</dbReference>
<feature type="domain" description="Actin interacting protein 3-like C-terminal" evidence="3">
    <location>
        <begin position="178"/>
        <end position="252"/>
    </location>
</feature>
<evidence type="ECO:0000256" key="2">
    <source>
        <dbReference type="SAM" id="MobiDB-lite"/>
    </source>
</evidence>
<keyword evidence="1" id="KW-0175">Coiled coil</keyword>
<evidence type="ECO:0000313" key="4">
    <source>
        <dbReference type="EMBL" id="KFO34913.1"/>
    </source>
</evidence>
<feature type="region of interest" description="Disordered" evidence="2">
    <location>
        <begin position="803"/>
        <end position="932"/>
    </location>
</feature>
<feature type="compositionally biased region" description="Polar residues" evidence="2">
    <location>
        <begin position="884"/>
        <end position="932"/>
    </location>
</feature>
<feature type="region of interest" description="Disordered" evidence="2">
    <location>
        <begin position="686"/>
        <end position="736"/>
    </location>
</feature>
<dbReference type="AlphaFoldDB" id="A0A091DWR6"/>
<dbReference type="eggNOG" id="ENOG502QQCT">
    <property type="taxonomic scope" value="Eukaryota"/>
</dbReference>
<dbReference type="GO" id="GO:0016301">
    <property type="term" value="F:kinase activity"/>
    <property type="evidence" value="ECO:0007669"/>
    <property type="project" value="UniProtKB-KW"/>
</dbReference>
<dbReference type="Proteomes" id="UP000028990">
    <property type="component" value="Unassembled WGS sequence"/>
</dbReference>
<feature type="region of interest" description="Disordered" evidence="2">
    <location>
        <begin position="750"/>
        <end position="787"/>
    </location>
</feature>
<dbReference type="InterPro" id="IPR022782">
    <property type="entry name" value="AIP3-like_C"/>
</dbReference>
<dbReference type="STRING" id="885580.ENSFDAP00000010356"/>
<dbReference type="PANTHER" id="PTHR22741">
    <property type="entry name" value="P140CAP/SNIP-RELATED"/>
    <property type="match status" value="1"/>
</dbReference>
<dbReference type="InterPro" id="IPR051825">
    <property type="entry name" value="SRCIN1"/>
</dbReference>
<feature type="region of interest" description="Disordered" evidence="2">
    <location>
        <begin position="588"/>
        <end position="629"/>
    </location>
</feature>
<dbReference type="GO" id="GO:0014069">
    <property type="term" value="C:postsynaptic density"/>
    <property type="evidence" value="ECO:0007669"/>
    <property type="project" value="TreeGrafter"/>
</dbReference>
<keyword evidence="4" id="KW-0808">Transferase</keyword>
<evidence type="ECO:0000256" key="1">
    <source>
        <dbReference type="ARBA" id="ARBA00023054"/>
    </source>
</evidence>
<sequence>MDHLKSKYPQHALALRGQQDRMREQVGGWTVDPVCLLSSLCSHLHGDSTPCGAGQPAQQPNYWSFKVSVHASAAMTTACIPSPPPLHMLGTGVRVCTDPAGLHLQNFAPTRSSRHTQGAQPGLADQAAKLSYASAESLETMSEAELPLGFSRMNRFRQSLPLSRSASQTKLRSPGVLFLQFGEETRRVHITHEVSSLDTLHALIAHMFPQKLTMGMLKSPNTAILIKDEARNVFYELEDVRDIQDRSIIKIYRKEPLYAAFPGSHLTNGDLRLPLSPILGTLMERGPGCDKNGRDFLGMVEASGRDPFVTRPWDPGVSSAERDGVRVAERMEAMEKQIASLTGLVQSALLRGSEPETPSEKIEGSNGAATPSAPKGEPPPFLAPLKPGFRVLEEGRTRAPHPKRSAVDKTVSEPNLANGCLVAMLWAGACAGRGPLPLSEERTRVTERRAAFCGAEEQNHGDLEKSMEKLQRDASHSHRLMPGPELEEKALVLKQLGETLTDLKAHFPGLQSKMRVVLRVEVEAVKFLKEEPQRLDGLLKRCRGVTDALAQIRRQADEGVWPPPNNLLSQSPKKVTAETDFSKGLDFDLPPPSPPLNLHELSGPAEGAPLTPKGGNPTKGLDAPGKRSVDKAVSVEVLGPGWGRAAERDWEEKRAALTQYSAKDINRLLEETQAELLKAIPDLDCAGKRRSDGALDELTVPRYRTEKPSKSPPPPPPRRSFPSSHGLTTTRTGEVVVTSKKDSAFIKKAESEELEVQKPQVKLRRAVSEVARPASTPPIMASAIKDEDEEDRIIAELEVFERSSVSSLPPTPHRQLIPTLLSPQDLGPPRGSAPGPTWKGGGGGVPPMKVVTPGASRLKAAQAQAGSPDKGKHGKQRAEYMRIQAQQQATKPSKEMSGSNETSSPVSEKPSASRTSIPVLTSFGARNSSISF</sequence>
<dbReference type="GO" id="GO:0005737">
    <property type="term" value="C:cytoplasm"/>
    <property type="evidence" value="ECO:0007669"/>
    <property type="project" value="TreeGrafter"/>
</dbReference>
<protein>
    <submittedName>
        <fullName evidence="4">SRC kinase signaling inhibitor 1</fullName>
    </submittedName>
</protein>
<feature type="compositionally biased region" description="Pro residues" evidence="2">
    <location>
        <begin position="710"/>
        <end position="719"/>
    </location>
</feature>
<dbReference type="Pfam" id="PF03915">
    <property type="entry name" value="AIP3"/>
    <property type="match status" value="1"/>
</dbReference>
<gene>
    <name evidence="4" type="ORF">H920_03615</name>
</gene>
<organism evidence="4 5">
    <name type="scientific">Fukomys damarensis</name>
    <name type="common">Damaraland mole rat</name>
    <name type="synonym">Cryptomys damarensis</name>
    <dbReference type="NCBI Taxonomy" id="885580"/>
    <lineage>
        <taxon>Eukaryota</taxon>
        <taxon>Metazoa</taxon>
        <taxon>Chordata</taxon>
        <taxon>Craniata</taxon>
        <taxon>Vertebrata</taxon>
        <taxon>Euteleostomi</taxon>
        <taxon>Mammalia</taxon>
        <taxon>Eutheria</taxon>
        <taxon>Euarchontoglires</taxon>
        <taxon>Glires</taxon>
        <taxon>Rodentia</taxon>
        <taxon>Hystricomorpha</taxon>
        <taxon>Bathyergidae</taxon>
        <taxon>Fukomys</taxon>
    </lineage>
</organism>
<dbReference type="Gene3D" id="1.20.58.1540">
    <property type="entry name" value="Actin interacting protein 3, C-terminal domain"/>
    <property type="match status" value="1"/>
</dbReference>
<dbReference type="PANTHER" id="PTHR22741:SF5">
    <property type="entry name" value="SRC KINASE SIGNALING INHIBITOR 1"/>
    <property type="match status" value="1"/>
</dbReference>
<accession>A0A091DWR6</accession>
<reference evidence="4 5" key="1">
    <citation type="submission" date="2013-11" db="EMBL/GenBank/DDBJ databases">
        <title>The Damaraland mole rat (Fukomys damarensis) genome and evolution of African mole rats.</title>
        <authorList>
            <person name="Gladyshev V.N."/>
            <person name="Fang X."/>
        </authorList>
    </citation>
    <scope>NUCLEOTIDE SEQUENCE [LARGE SCALE GENOMIC DNA]</scope>
    <source>
        <tissue evidence="4">Liver</tissue>
    </source>
</reference>
<keyword evidence="5" id="KW-1185">Reference proteome</keyword>
<name>A0A091DWR6_FUKDA</name>
<feature type="region of interest" description="Disordered" evidence="2">
    <location>
        <begin position="351"/>
        <end position="382"/>
    </location>
</feature>
<dbReference type="EMBL" id="KN121896">
    <property type="protein sequence ID" value="KFO34913.1"/>
    <property type="molecule type" value="Genomic_DNA"/>
</dbReference>
<proteinExistence type="predicted"/>
<evidence type="ECO:0000313" key="5">
    <source>
        <dbReference type="Proteomes" id="UP000028990"/>
    </source>
</evidence>
<dbReference type="GO" id="GO:0015629">
    <property type="term" value="C:actin cytoskeleton"/>
    <property type="evidence" value="ECO:0007669"/>
    <property type="project" value="TreeGrafter"/>
</dbReference>